<evidence type="ECO:0000256" key="4">
    <source>
        <dbReference type="SAM" id="MobiDB-lite"/>
    </source>
</evidence>
<evidence type="ECO:0000256" key="2">
    <source>
        <dbReference type="ARBA" id="ARBA00023134"/>
    </source>
</evidence>
<dbReference type="InterPro" id="IPR000375">
    <property type="entry name" value="Dynamin_stalk"/>
</dbReference>
<dbReference type="InterPro" id="IPR022812">
    <property type="entry name" value="Dynamin"/>
</dbReference>
<feature type="domain" description="Dynamin-type G" evidence="6">
    <location>
        <begin position="75"/>
        <end position="336"/>
    </location>
</feature>
<sequence length="685" mass="76951">MALTATKSSASKSASKRRNYSSSDSDDDYSSMVDEGASGTLDLHHTPLVSKYDDRIRPLLNCVDNLRHLKVMQEGIQLPTIVVVGDQSSGKSSVLESLARISLPRAQGICTRVPLIMRLQHHSDPHPQLHLEYNNKSVVTDETRIEEDIIAATDEIAGNGKGISHTPLTLILKKRGVPDLTMVDLPGITGVPVHGQPEDIYDQISAIITEYITPEESIILNVLSASVDFSTCESIRMSQRVDVTGQRTLAVVTKADKNPEGLLEKVTSNDVNVGLGYICVRNRVGKESYEEARIKEAKLFEIHPLLSLVDKSMVGVPVLAEKLVEIQSTIISKCLPDIVTKINEKLTGYVDQLNKLPRKMTSVAEAMTAFMRIIGSVKESLRKILIRGEFEEYPDVKSMHGTARLSEMLNEYFVKLQATADNEGNGFFLMEEIRVLEEAKGIGLPNFLPRAAFLTILNRKVNGISRMPVEFVGNLWHYIEDVLISVLLRHSENYPPLQSSMRRCAHNLMAKIKVASVNRVTEMVEMEKMTDYTCNPEYTLIWQKLMSHEQAFLEAIIGQSKSGKINIEWLSYEVEHLRKYGVDVVKQAFDMKMRMIAYWKIVLRRMVDCMALHMLFSIQNLVNRDMEVEILEELMSPHGGGIERMLEEAPMLAGKRDKLNRSIQLLRDSKEVVANVIDQIAAYGD</sequence>
<reference evidence="7" key="1">
    <citation type="submission" date="2023-04" db="EMBL/GenBank/DDBJ databases">
        <authorList>
            <person name="Vijverberg K."/>
            <person name="Xiong W."/>
            <person name="Schranz E."/>
        </authorList>
    </citation>
    <scope>NUCLEOTIDE SEQUENCE</scope>
</reference>
<name>A0AA35YFC9_LACSI</name>
<dbReference type="SUPFAM" id="SSF52540">
    <property type="entry name" value="P-loop containing nucleoside triphosphate hydrolases"/>
    <property type="match status" value="1"/>
</dbReference>
<feature type="region of interest" description="Disordered" evidence="4">
    <location>
        <begin position="1"/>
        <end position="33"/>
    </location>
</feature>
<dbReference type="GO" id="GO:0005525">
    <property type="term" value="F:GTP binding"/>
    <property type="evidence" value="ECO:0007669"/>
    <property type="project" value="UniProtKB-KW"/>
</dbReference>
<dbReference type="PROSITE" id="PS51718">
    <property type="entry name" value="G_DYNAMIN_2"/>
    <property type="match status" value="1"/>
</dbReference>
<dbReference type="PROSITE" id="PS51388">
    <property type="entry name" value="GED"/>
    <property type="match status" value="1"/>
</dbReference>
<dbReference type="GO" id="GO:0008017">
    <property type="term" value="F:microtubule binding"/>
    <property type="evidence" value="ECO:0007669"/>
    <property type="project" value="TreeGrafter"/>
</dbReference>
<dbReference type="InterPro" id="IPR030381">
    <property type="entry name" value="G_DYNAMIN_dom"/>
</dbReference>
<keyword evidence="1" id="KW-0547">Nucleotide-binding</keyword>
<dbReference type="PANTHER" id="PTHR11566">
    <property type="entry name" value="DYNAMIN"/>
    <property type="match status" value="1"/>
</dbReference>
<dbReference type="InterPro" id="IPR027417">
    <property type="entry name" value="P-loop_NTPase"/>
</dbReference>
<dbReference type="Pfam" id="PF02212">
    <property type="entry name" value="GED"/>
    <property type="match status" value="1"/>
</dbReference>
<dbReference type="Pfam" id="PF01031">
    <property type="entry name" value="Dynamin_M"/>
    <property type="match status" value="1"/>
</dbReference>
<dbReference type="SMART" id="SM00302">
    <property type="entry name" value="GED"/>
    <property type="match status" value="1"/>
</dbReference>
<dbReference type="Gene3D" id="1.20.120.1240">
    <property type="entry name" value="Dynamin, middle domain"/>
    <property type="match status" value="1"/>
</dbReference>
<evidence type="ECO:0000256" key="3">
    <source>
        <dbReference type="ARBA" id="ARBA00023175"/>
    </source>
</evidence>
<feature type="domain" description="GED" evidence="5">
    <location>
        <begin position="588"/>
        <end position="681"/>
    </location>
</feature>
<dbReference type="InterPro" id="IPR001401">
    <property type="entry name" value="Dynamin_GTPase"/>
</dbReference>
<keyword evidence="2" id="KW-0342">GTP-binding</keyword>
<dbReference type="SMART" id="SM00053">
    <property type="entry name" value="DYNc"/>
    <property type="match status" value="1"/>
</dbReference>
<dbReference type="InterPro" id="IPR003130">
    <property type="entry name" value="GED"/>
</dbReference>
<accession>A0AA35YFC9</accession>
<dbReference type="EMBL" id="OX465078">
    <property type="protein sequence ID" value="CAI9272912.1"/>
    <property type="molecule type" value="Genomic_DNA"/>
</dbReference>
<proteinExistence type="predicted"/>
<evidence type="ECO:0000313" key="7">
    <source>
        <dbReference type="EMBL" id="CAI9272912.1"/>
    </source>
</evidence>
<gene>
    <name evidence="7" type="ORF">LSALG_LOCUS13093</name>
</gene>
<keyword evidence="8" id="KW-1185">Reference proteome</keyword>
<evidence type="ECO:0000259" key="6">
    <source>
        <dbReference type="PROSITE" id="PS51718"/>
    </source>
</evidence>
<evidence type="ECO:0000256" key="1">
    <source>
        <dbReference type="ARBA" id="ARBA00022741"/>
    </source>
</evidence>
<evidence type="ECO:0008006" key="9">
    <source>
        <dbReference type="Google" id="ProtNLM"/>
    </source>
</evidence>
<dbReference type="GO" id="GO:0016020">
    <property type="term" value="C:membrane"/>
    <property type="evidence" value="ECO:0007669"/>
    <property type="project" value="TreeGrafter"/>
</dbReference>
<protein>
    <recommendedName>
        <fullName evidence="9">Dynamin-related protein 4C-like</fullName>
    </recommendedName>
</protein>
<dbReference type="Proteomes" id="UP001177003">
    <property type="component" value="Chromosome 2"/>
</dbReference>
<dbReference type="PRINTS" id="PR00195">
    <property type="entry name" value="DYNAMIN"/>
</dbReference>
<organism evidence="7 8">
    <name type="scientific">Lactuca saligna</name>
    <name type="common">Willowleaf lettuce</name>
    <dbReference type="NCBI Taxonomy" id="75948"/>
    <lineage>
        <taxon>Eukaryota</taxon>
        <taxon>Viridiplantae</taxon>
        <taxon>Streptophyta</taxon>
        <taxon>Embryophyta</taxon>
        <taxon>Tracheophyta</taxon>
        <taxon>Spermatophyta</taxon>
        <taxon>Magnoliopsida</taxon>
        <taxon>eudicotyledons</taxon>
        <taxon>Gunneridae</taxon>
        <taxon>Pentapetalae</taxon>
        <taxon>asterids</taxon>
        <taxon>campanulids</taxon>
        <taxon>Asterales</taxon>
        <taxon>Asteraceae</taxon>
        <taxon>Cichorioideae</taxon>
        <taxon>Cichorieae</taxon>
        <taxon>Lactucinae</taxon>
        <taxon>Lactuca</taxon>
    </lineage>
</organism>
<dbReference type="Pfam" id="PF00350">
    <property type="entry name" value="Dynamin_N"/>
    <property type="match status" value="1"/>
</dbReference>
<dbReference type="PANTHER" id="PTHR11566:SF173">
    <property type="entry name" value="DYNAMIN-RELATED PROTEIN 4C"/>
    <property type="match status" value="1"/>
</dbReference>
<keyword evidence="3" id="KW-0505">Motor protein</keyword>
<dbReference type="InterPro" id="IPR020850">
    <property type="entry name" value="GED_dom"/>
</dbReference>
<dbReference type="InterPro" id="IPR045063">
    <property type="entry name" value="Dynamin_N"/>
</dbReference>
<evidence type="ECO:0000259" key="5">
    <source>
        <dbReference type="PROSITE" id="PS51388"/>
    </source>
</evidence>
<evidence type="ECO:0000313" key="8">
    <source>
        <dbReference type="Proteomes" id="UP001177003"/>
    </source>
</evidence>
<dbReference type="GO" id="GO:0003924">
    <property type="term" value="F:GTPase activity"/>
    <property type="evidence" value="ECO:0007669"/>
    <property type="project" value="InterPro"/>
</dbReference>
<dbReference type="GO" id="GO:0005737">
    <property type="term" value="C:cytoplasm"/>
    <property type="evidence" value="ECO:0007669"/>
    <property type="project" value="UniProtKB-ARBA"/>
</dbReference>
<dbReference type="Gene3D" id="3.40.50.300">
    <property type="entry name" value="P-loop containing nucleotide triphosphate hydrolases"/>
    <property type="match status" value="1"/>
</dbReference>
<dbReference type="FunFam" id="3.40.50.300:FF:001237">
    <property type="entry name" value="Dynamin-related protein 4C"/>
    <property type="match status" value="1"/>
</dbReference>
<dbReference type="GO" id="GO:0005874">
    <property type="term" value="C:microtubule"/>
    <property type="evidence" value="ECO:0007669"/>
    <property type="project" value="TreeGrafter"/>
</dbReference>
<dbReference type="AlphaFoldDB" id="A0AA35YFC9"/>
<dbReference type="CDD" id="cd08771">
    <property type="entry name" value="DLP_1"/>
    <property type="match status" value="1"/>
</dbReference>